<name>A0ABR3W3S8_9PEZI</name>
<protein>
    <submittedName>
        <fullName evidence="2">Uncharacterized protein</fullName>
    </submittedName>
</protein>
<dbReference type="EMBL" id="JAZHXJ010000736">
    <property type="protein sequence ID" value="KAL1852498.1"/>
    <property type="molecule type" value="Genomic_DNA"/>
</dbReference>
<dbReference type="Proteomes" id="UP001586593">
    <property type="component" value="Unassembled WGS sequence"/>
</dbReference>
<evidence type="ECO:0000256" key="1">
    <source>
        <dbReference type="SAM" id="MobiDB-lite"/>
    </source>
</evidence>
<comment type="caution">
    <text evidence="2">The sequence shown here is derived from an EMBL/GenBank/DDBJ whole genome shotgun (WGS) entry which is preliminary data.</text>
</comment>
<evidence type="ECO:0000313" key="2">
    <source>
        <dbReference type="EMBL" id="KAL1852498.1"/>
    </source>
</evidence>
<evidence type="ECO:0000313" key="3">
    <source>
        <dbReference type="Proteomes" id="UP001586593"/>
    </source>
</evidence>
<sequence>MCTLASSTTLIFRLFSIRPNAARGRCLRTNILISSCRKLRQPLLSCTLVRASVYSPPCARGDVLILYELSSIDVARYGLRLPSWMISHSRAKGGSPRSPTSTSISSSRQTWIFPVWCRRIADAAGLTSCSSWYSAPRSTRPLYTSSSICLKTYLWLPATIGVRFSCVRMLLTRTVLDSTWPFETTSYHTVNGGVPMRSRSTRRPTGLPAHVSVMSSERMDSWGSRGFSSRQDDGSSISPSHDPADTDFKVYRPGAEMRGRSRAFRASYVPTDTTSPWSPFGARVSMGEKIHDRVWAVLSGARWPGMWKTTGSSFDAPLATLSGFRGSQPSSRARGRSWTRKLWARCLGRGFASGSSACEGYFTTLPKASCTSSTEYFHSPPVCIDSFSPTATRCGRAQDTSSFGAARWRDRAAELSSGDWKSSGCRLWKWKLWSLPLMVWL</sequence>
<gene>
    <name evidence="2" type="ORF">VTK73DRAFT_9181</name>
</gene>
<keyword evidence="3" id="KW-1185">Reference proteome</keyword>
<accession>A0ABR3W3S8</accession>
<feature type="compositionally biased region" description="Polar residues" evidence="1">
    <location>
        <begin position="226"/>
        <end position="239"/>
    </location>
</feature>
<organism evidence="2 3">
    <name type="scientific">Phialemonium thermophilum</name>
    <dbReference type="NCBI Taxonomy" id="223376"/>
    <lineage>
        <taxon>Eukaryota</taxon>
        <taxon>Fungi</taxon>
        <taxon>Dikarya</taxon>
        <taxon>Ascomycota</taxon>
        <taxon>Pezizomycotina</taxon>
        <taxon>Sordariomycetes</taxon>
        <taxon>Sordariomycetidae</taxon>
        <taxon>Cephalothecales</taxon>
        <taxon>Cephalothecaceae</taxon>
        <taxon>Phialemonium</taxon>
    </lineage>
</organism>
<reference evidence="2 3" key="1">
    <citation type="journal article" date="2024" name="Commun. Biol.">
        <title>Comparative genomic analysis of thermophilic fungi reveals convergent evolutionary adaptations and gene losses.</title>
        <authorList>
            <person name="Steindorff A.S."/>
            <person name="Aguilar-Pontes M.V."/>
            <person name="Robinson A.J."/>
            <person name="Andreopoulos B."/>
            <person name="LaButti K."/>
            <person name="Kuo A."/>
            <person name="Mondo S."/>
            <person name="Riley R."/>
            <person name="Otillar R."/>
            <person name="Haridas S."/>
            <person name="Lipzen A."/>
            <person name="Grimwood J."/>
            <person name="Schmutz J."/>
            <person name="Clum A."/>
            <person name="Reid I.D."/>
            <person name="Moisan M.C."/>
            <person name="Butler G."/>
            <person name="Nguyen T.T.M."/>
            <person name="Dewar K."/>
            <person name="Conant G."/>
            <person name="Drula E."/>
            <person name="Henrissat B."/>
            <person name="Hansel C."/>
            <person name="Singer S."/>
            <person name="Hutchinson M.I."/>
            <person name="de Vries R.P."/>
            <person name="Natvig D.O."/>
            <person name="Powell A.J."/>
            <person name="Tsang A."/>
            <person name="Grigoriev I.V."/>
        </authorList>
    </citation>
    <scope>NUCLEOTIDE SEQUENCE [LARGE SCALE GENOMIC DNA]</scope>
    <source>
        <strain evidence="2 3">ATCC 24622</strain>
    </source>
</reference>
<feature type="region of interest" description="Disordered" evidence="1">
    <location>
        <begin position="217"/>
        <end position="248"/>
    </location>
</feature>
<proteinExistence type="predicted"/>